<evidence type="ECO:0000256" key="7">
    <source>
        <dbReference type="ARBA" id="ARBA00022903"/>
    </source>
</evidence>
<keyword evidence="5" id="KW-1003">Cell membrane</keyword>
<evidence type="ECO:0000256" key="8">
    <source>
        <dbReference type="ARBA" id="ARBA00022989"/>
    </source>
</evidence>
<comment type="pathway">
    <text evidence="2">Capsule biogenesis; capsule polysaccharide biosynthesis.</text>
</comment>
<keyword evidence="10" id="KW-0270">Exopolysaccharide synthesis</keyword>
<dbReference type="AlphaFoldDB" id="A0A2L0D4P4"/>
<dbReference type="Proteomes" id="UP000238956">
    <property type="component" value="Chromosome"/>
</dbReference>
<organism evidence="14 15">
    <name type="scientific">Streptococcus pluranimalium</name>
    <dbReference type="NCBI Taxonomy" id="82348"/>
    <lineage>
        <taxon>Bacteria</taxon>
        <taxon>Bacillati</taxon>
        <taxon>Bacillota</taxon>
        <taxon>Bacilli</taxon>
        <taxon>Lactobacillales</taxon>
        <taxon>Streptococcaceae</taxon>
        <taxon>Streptococcus</taxon>
    </lineage>
</organism>
<dbReference type="GeneID" id="98393386"/>
<evidence type="ECO:0000256" key="10">
    <source>
        <dbReference type="ARBA" id="ARBA00023169"/>
    </source>
</evidence>
<keyword evidence="6 12" id="KW-0812">Transmembrane</keyword>
<dbReference type="GO" id="GO:0004713">
    <property type="term" value="F:protein tyrosine kinase activity"/>
    <property type="evidence" value="ECO:0007669"/>
    <property type="project" value="TreeGrafter"/>
</dbReference>
<proteinExistence type="inferred from homology"/>
<dbReference type="InterPro" id="IPR050445">
    <property type="entry name" value="Bact_polysacc_biosynth/exp"/>
</dbReference>
<evidence type="ECO:0000256" key="4">
    <source>
        <dbReference type="ARBA" id="ARBA00020739"/>
    </source>
</evidence>
<dbReference type="PANTHER" id="PTHR32309:SF13">
    <property type="entry name" value="FERRIC ENTEROBACTIN TRANSPORT PROTEIN FEPE"/>
    <property type="match status" value="1"/>
</dbReference>
<evidence type="ECO:0000256" key="12">
    <source>
        <dbReference type="SAM" id="Phobius"/>
    </source>
</evidence>
<reference evidence="14 15" key="2">
    <citation type="submission" date="2018-02" db="EMBL/GenBank/DDBJ databases">
        <title>Whole genome sequencing analysis of Streptococcus pluranimalium isolated from cattle infected mastitis in China.</title>
        <authorList>
            <person name="Zhang J.-R."/>
            <person name="Hu G.-Z."/>
        </authorList>
    </citation>
    <scope>NUCLEOTIDE SEQUENCE [LARGE SCALE GENOMIC DNA]</scope>
    <source>
        <strain evidence="14 15">TH11417</strain>
    </source>
</reference>
<evidence type="ECO:0000256" key="9">
    <source>
        <dbReference type="ARBA" id="ARBA00023136"/>
    </source>
</evidence>
<evidence type="ECO:0000256" key="2">
    <source>
        <dbReference type="ARBA" id="ARBA00005132"/>
    </source>
</evidence>
<comment type="subcellular location">
    <subcellularLocation>
        <location evidence="1">Cell membrane</location>
        <topology evidence="1">Multi-pass membrane protein</topology>
    </subcellularLocation>
</comment>
<keyword evidence="15" id="KW-1185">Reference proteome</keyword>
<dbReference type="EMBL" id="CP025536">
    <property type="protein sequence ID" value="AUW96620.1"/>
    <property type="molecule type" value="Genomic_DNA"/>
</dbReference>
<reference evidence="14 15" key="1">
    <citation type="submission" date="2017-12" db="EMBL/GenBank/DDBJ databases">
        <authorList>
            <person name="Hurst M.R.H."/>
        </authorList>
    </citation>
    <scope>NUCLEOTIDE SEQUENCE [LARGE SCALE GENOMIC DNA]</scope>
    <source>
        <strain evidence="14 15">TH11417</strain>
    </source>
</reference>
<dbReference type="Pfam" id="PF02706">
    <property type="entry name" value="Wzz"/>
    <property type="match status" value="1"/>
</dbReference>
<feature type="domain" description="Polysaccharide chain length determinant N-terminal" evidence="13">
    <location>
        <begin position="7"/>
        <end position="95"/>
    </location>
</feature>
<dbReference type="GO" id="GO:0005886">
    <property type="term" value="C:plasma membrane"/>
    <property type="evidence" value="ECO:0007669"/>
    <property type="project" value="UniProtKB-SubCell"/>
</dbReference>
<keyword evidence="8 12" id="KW-1133">Transmembrane helix</keyword>
<evidence type="ECO:0000313" key="14">
    <source>
        <dbReference type="EMBL" id="AUW96620.1"/>
    </source>
</evidence>
<feature type="transmembrane region" description="Helical" evidence="12">
    <location>
        <begin position="177"/>
        <end position="196"/>
    </location>
</feature>
<evidence type="ECO:0000256" key="11">
    <source>
        <dbReference type="ARBA" id="ARBA00045736"/>
    </source>
</evidence>
<protein>
    <recommendedName>
        <fullName evidence="4">Capsular polysaccharide biosynthesis protein CpsC</fullName>
    </recommendedName>
</protein>
<accession>A0A2L0D4P4</accession>
<keyword evidence="7" id="KW-0972">Capsule biogenesis/degradation</keyword>
<sequence>MQNSTLEIDVLQLLKKLWNRKFLILLVALIGATIGLLVSVFVITPEYKSTTRLYVVNQSSGAENLTVQDIQAGGYLVNDYKEIIGSQDVLSQVIEREGLTISPSELAGKMSVDIPTETRVISINVMDENATKASDLANALREVASEKIKEVTNVQDVTTIEAAKPAKSPATPNTKRNLLLGFAVGLMLSTIAILLIEVLDDRVKSPEDIEDQLKMTLLGIVPDSKRL</sequence>
<comment type="function">
    <text evidence="11">Required for CpsD phosphorylation. Involved in the regulation of capsular polysaccharide biosynthesis. May be part of a complex that directs the coordinated polymerization and export to the cell surface of the capsular polysaccharide.</text>
</comment>
<gene>
    <name evidence="14" type="ORF">C0J00_05620</name>
</gene>
<dbReference type="KEGG" id="splr:C0J00_05620"/>
<comment type="similarity">
    <text evidence="3">Belongs to the CpsC/CapA family.</text>
</comment>
<evidence type="ECO:0000256" key="3">
    <source>
        <dbReference type="ARBA" id="ARBA00006683"/>
    </source>
</evidence>
<dbReference type="GO" id="GO:0045227">
    <property type="term" value="P:capsule polysaccharide biosynthetic process"/>
    <property type="evidence" value="ECO:0007669"/>
    <property type="project" value="UniProtKB-UniPathway"/>
</dbReference>
<feature type="transmembrane region" description="Helical" evidence="12">
    <location>
        <begin position="22"/>
        <end position="43"/>
    </location>
</feature>
<evidence type="ECO:0000256" key="1">
    <source>
        <dbReference type="ARBA" id="ARBA00004651"/>
    </source>
</evidence>
<evidence type="ECO:0000259" key="13">
    <source>
        <dbReference type="Pfam" id="PF02706"/>
    </source>
</evidence>
<evidence type="ECO:0000256" key="6">
    <source>
        <dbReference type="ARBA" id="ARBA00022692"/>
    </source>
</evidence>
<keyword evidence="9 12" id="KW-0472">Membrane</keyword>
<dbReference type="RefSeq" id="WP_104967947.1">
    <property type="nucleotide sequence ID" value="NZ_CP025536.1"/>
</dbReference>
<evidence type="ECO:0000256" key="5">
    <source>
        <dbReference type="ARBA" id="ARBA00022475"/>
    </source>
</evidence>
<dbReference type="OrthoDB" id="2360475at2"/>
<name>A0A2L0D4P4_9STRE</name>
<dbReference type="UniPathway" id="UPA00934"/>
<evidence type="ECO:0000313" key="15">
    <source>
        <dbReference type="Proteomes" id="UP000238956"/>
    </source>
</evidence>
<dbReference type="InterPro" id="IPR003856">
    <property type="entry name" value="LPS_length_determ_N"/>
</dbReference>
<dbReference type="PANTHER" id="PTHR32309">
    <property type="entry name" value="TYROSINE-PROTEIN KINASE"/>
    <property type="match status" value="1"/>
</dbReference>